<dbReference type="GO" id="GO:0006260">
    <property type="term" value="P:DNA replication"/>
    <property type="evidence" value="ECO:0007669"/>
    <property type="project" value="UniProtKB-KW"/>
</dbReference>
<evidence type="ECO:0000313" key="18">
    <source>
        <dbReference type="EMBL" id="KKY20683.1"/>
    </source>
</evidence>
<dbReference type="FunFam" id="2.30.29.30:FF:000017">
    <property type="entry name" value="FACT complex subunit SPT16"/>
    <property type="match status" value="1"/>
</dbReference>
<dbReference type="SUPFAM" id="SSF55920">
    <property type="entry name" value="Creatinase/aminopeptidase"/>
    <property type="match status" value="1"/>
</dbReference>
<gene>
    <name evidence="18" type="ORF">UCRPC4_g04150</name>
</gene>
<dbReference type="InterPro" id="IPR013719">
    <property type="entry name" value="RTT106/SPT16-like_middle_dom"/>
</dbReference>
<feature type="region of interest" description="Disordered" evidence="14">
    <location>
        <begin position="937"/>
        <end position="1028"/>
    </location>
</feature>
<evidence type="ECO:0000256" key="14">
    <source>
        <dbReference type="SAM" id="MobiDB-lite"/>
    </source>
</evidence>
<dbReference type="Pfam" id="PF00557">
    <property type="entry name" value="Peptidase_M24"/>
    <property type="match status" value="1"/>
</dbReference>
<dbReference type="Pfam" id="PF24824">
    <property type="entry name" value="PH_SPT16"/>
    <property type="match status" value="1"/>
</dbReference>
<organism evidence="18 19">
    <name type="scientific">Phaeomoniella chlamydospora</name>
    <name type="common">Phaeoacremonium chlamydosporum</name>
    <dbReference type="NCBI Taxonomy" id="158046"/>
    <lineage>
        <taxon>Eukaryota</taxon>
        <taxon>Fungi</taxon>
        <taxon>Dikarya</taxon>
        <taxon>Ascomycota</taxon>
        <taxon>Pezizomycotina</taxon>
        <taxon>Eurotiomycetes</taxon>
        <taxon>Chaetothyriomycetidae</taxon>
        <taxon>Phaeomoniellales</taxon>
        <taxon>Phaeomoniellaceae</taxon>
        <taxon>Phaeomoniella</taxon>
    </lineage>
</organism>
<sequence>MGDQIKIDKGVFADRLSHFYSSWKADKRAGDAVFNGASSVVILCGKAEESSSYMKHNALHFWLLGYEFPATLMVFSPDTLYVVTTQKKANHLEPLKGGKIPVETLVVTKDPESKTKAFEKCLDVIKSAGPKVGILAKPEPTGPFADDWRKAFGDISKDIEEVDIGSALSFGAFAIKDENELRSMRTAGRACSGLINDYWIEEMSQILDSGKTRSHSALAKKLDEKIDDGKFFTKLSKIPSDFDLQQLEWAYGPVIQSGGKFDLKLSAQPDDGNLHAGTIFAGIGLRYKTYCAAVGRTYLVDPDKTQSSNYKLLQAVHELVLKEIKDGAVIKDVYNKAVGLIRSKKPDMEKYFVKTLGAGIGIELKDSNLNLNGKNTRQLKDGMTLYITTGFTDVPNSDTKDKKSQVYTLGITDTIRVARSEAIVFTKEADSDLDNIEFFFNDQEEEEPAPKKEKKPSKAASIATSNIKSSRLRNTTKKQEDEDSENKRREHQKELARKKQAEGLARFAEATGNGDGTEKKKFKRFQSYQRDNQLPAKIKDMIVIVDPKAMTVLLPIMGRPVPFHINTIKNVSSSDEGDYTHLRFNFLSPGQGVGRKDDQPFEDPSAHFVRSLTIRSKDRNRMADVSDQINELRKQAVRREQEKKEMEDVVEQDKLIEVRNRRPLRLDDVYLRPAQDGKRMPGSVEIHQNGLRYVNPIRNDPVDVVFSNIKHLFFQPCVGELIVLIHVHLKNPIMIGKRKTRDVQFYREATEMAFDETGNRKRKHRYGDEEEFEAEQEERRRRAELDKLFKNFAEKISDAGRDEDVTVDIPFREIAFNGVPHRSNVLMAPATEALVQLTEPPFTVITLSEIEVAHLERIQFGLKNFDLVFVFKDFNRAPAHINTIPVESLDNVKDWLDGCDIPYTEGPLNLNWAMIMKTVTADPHQFFADGGWSFLAADSDSEDQSESEEESAFEVSDSELADLSEDSSEEESDFDHDASADDDDATGDEDLSEEGEDWDELDSKAKKADKARSSLDDDDGGKGKKRKR</sequence>
<evidence type="ECO:0000256" key="7">
    <source>
        <dbReference type="ARBA" id="ARBA00023163"/>
    </source>
</evidence>
<evidence type="ECO:0000259" key="16">
    <source>
        <dbReference type="SMART" id="SM01286"/>
    </source>
</evidence>
<dbReference type="InterPro" id="IPR029148">
    <property type="entry name" value="FACT-SPT16_Nlobe"/>
</dbReference>
<dbReference type="InterPro" id="IPR056595">
    <property type="entry name" value="Fact-SPT16_PH"/>
</dbReference>
<feature type="region of interest" description="Disordered" evidence="14">
    <location>
        <begin position="441"/>
        <end position="503"/>
    </location>
</feature>
<evidence type="ECO:0000256" key="6">
    <source>
        <dbReference type="ARBA" id="ARBA00023054"/>
    </source>
</evidence>
<evidence type="ECO:0000313" key="19">
    <source>
        <dbReference type="Proteomes" id="UP000053317"/>
    </source>
</evidence>
<dbReference type="PANTHER" id="PTHR13980:SF15">
    <property type="entry name" value="FACT COMPLEX SUBUNIT SPT16"/>
    <property type="match status" value="1"/>
</dbReference>
<feature type="domain" description="FACT complex subunit SPT16 middle" evidence="16">
    <location>
        <begin position="543"/>
        <end position="693"/>
    </location>
</feature>
<keyword evidence="4 12" id="KW-0227">DNA damage</keyword>
<dbReference type="FunFam" id="2.30.29.210:FF:000001">
    <property type="entry name" value="FACT complex subunit spt16"/>
    <property type="match status" value="1"/>
</dbReference>
<evidence type="ECO:0000259" key="15">
    <source>
        <dbReference type="SMART" id="SM01285"/>
    </source>
</evidence>
<keyword evidence="9 12" id="KW-0539">Nucleus</keyword>
<evidence type="ECO:0000256" key="5">
    <source>
        <dbReference type="ARBA" id="ARBA00023015"/>
    </source>
</evidence>
<comment type="function">
    <text evidence="10 12">Component of the FACT complex, a general chromatin factor that acts to reorganize nucleosomes. The FACT complex is involved in multiple processes that require DNA as a template such as mRNA elongation, DNA replication and DNA repair. During transcription elongation the FACT complex acts as a histone chaperone that both destabilizes and restores nucleosomal structure. It facilitates the passage of RNA polymerase II and transcription by promoting the dissociation of one histone H2A-H2B dimer from the nucleosome, then subsequently promotes the reestablishment of the nucleosome following the passage of RNA polymerase II.</text>
</comment>
<evidence type="ECO:0000256" key="1">
    <source>
        <dbReference type="ARBA" id="ARBA00010779"/>
    </source>
</evidence>
<keyword evidence="6 13" id="KW-0175">Coiled coil</keyword>
<keyword evidence="5 12" id="KW-0805">Transcription regulation</keyword>
<feature type="compositionally biased region" description="Acidic residues" evidence="14">
    <location>
        <begin position="939"/>
        <end position="1000"/>
    </location>
</feature>
<evidence type="ECO:0000256" key="3">
    <source>
        <dbReference type="ARBA" id="ARBA00022705"/>
    </source>
</evidence>
<keyword evidence="8 12" id="KW-0234">DNA repair</keyword>
<protein>
    <recommendedName>
        <fullName evidence="12">FACT complex subunit</fullName>
    </recommendedName>
</protein>
<evidence type="ECO:0000259" key="17">
    <source>
        <dbReference type="SMART" id="SM01287"/>
    </source>
</evidence>
<dbReference type="AlphaFoldDB" id="A0A0G2GAK9"/>
<evidence type="ECO:0000256" key="8">
    <source>
        <dbReference type="ARBA" id="ARBA00023204"/>
    </source>
</evidence>
<comment type="subunit">
    <text evidence="11">Forms a stable heterodimer with POB3. The SPT16-POB3 dimer weakly associates with multiple molecules of NHP6 to form the FACT complex.</text>
</comment>
<dbReference type="Proteomes" id="UP000053317">
    <property type="component" value="Unassembled WGS sequence"/>
</dbReference>
<dbReference type="InterPro" id="IPR048969">
    <property type="entry name" value="FACT_SPT16_C"/>
</dbReference>
<dbReference type="FunFam" id="3.40.350.10:FF:000006">
    <property type="entry name" value="FACT complex subunit SPT16"/>
    <property type="match status" value="1"/>
</dbReference>
<evidence type="ECO:0000256" key="12">
    <source>
        <dbReference type="RuleBase" id="RU367052"/>
    </source>
</evidence>
<dbReference type="Gene3D" id="2.30.29.150">
    <property type="match status" value="1"/>
</dbReference>
<keyword evidence="19" id="KW-1185">Reference proteome</keyword>
<dbReference type="Gene3D" id="3.40.350.10">
    <property type="entry name" value="Creatinase/prolidase N-terminal domain"/>
    <property type="match status" value="1"/>
</dbReference>
<dbReference type="Pfam" id="PF21091">
    <property type="entry name" value="SPT16_C"/>
    <property type="match status" value="1"/>
</dbReference>
<dbReference type="SMART" id="SM01287">
    <property type="entry name" value="Rtt106"/>
    <property type="match status" value="1"/>
</dbReference>
<dbReference type="Pfam" id="PF08644">
    <property type="entry name" value="SPT16"/>
    <property type="match status" value="1"/>
</dbReference>
<evidence type="ECO:0000256" key="2">
    <source>
        <dbReference type="ARBA" id="ARBA00022454"/>
    </source>
</evidence>
<proteinExistence type="inferred from homology"/>
<dbReference type="FunFam" id="3.90.230.10:FF:000005">
    <property type="entry name" value="FACT complex subunit spt16"/>
    <property type="match status" value="1"/>
</dbReference>
<keyword evidence="3 12" id="KW-0235">DNA replication</keyword>
<dbReference type="GO" id="GO:0006281">
    <property type="term" value="P:DNA repair"/>
    <property type="evidence" value="ECO:0007669"/>
    <property type="project" value="UniProtKB-UniRule"/>
</dbReference>
<feature type="compositionally biased region" description="Basic and acidic residues" evidence="14">
    <location>
        <begin position="477"/>
        <end position="501"/>
    </location>
</feature>
<evidence type="ECO:0000256" key="13">
    <source>
        <dbReference type="SAM" id="Coils"/>
    </source>
</evidence>
<dbReference type="EMBL" id="LCWF01000095">
    <property type="protein sequence ID" value="KKY20683.1"/>
    <property type="molecule type" value="Genomic_DNA"/>
</dbReference>
<dbReference type="SMART" id="SM01286">
    <property type="entry name" value="SPT16"/>
    <property type="match status" value="1"/>
</dbReference>
<dbReference type="InterPro" id="IPR040258">
    <property type="entry name" value="Spt16"/>
</dbReference>
<feature type="domain" description="Histone chaperone RTT106/FACT complex subunit SPT16-like middle" evidence="17">
    <location>
        <begin position="816"/>
        <end position="906"/>
    </location>
</feature>
<dbReference type="GO" id="GO:0035101">
    <property type="term" value="C:FACT complex"/>
    <property type="evidence" value="ECO:0007669"/>
    <property type="project" value="UniProtKB-UniRule"/>
</dbReference>
<dbReference type="Gene3D" id="3.90.230.10">
    <property type="entry name" value="Creatinase/methionine aminopeptidase superfamily"/>
    <property type="match status" value="1"/>
</dbReference>
<accession>A0A0G2GAK9</accession>
<dbReference type="InterPro" id="IPR011993">
    <property type="entry name" value="PH-like_dom_sf"/>
</dbReference>
<comment type="subcellular location">
    <subcellularLocation>
        <location evidence="12">Nucleus</location>
    </subcellularLocation>
    <subcellularLocation>
        <location evidence="12">Chromosome</location>
    </subcellularLocation>
</comment>
<comment type="subunit">
    <text evidence="12">Component of the FACT complex.</text>
</comment>
<feature type="coiled-coil region" evidence="13">
    <location>
        <begin position="615"/>
        <end position="652"/>
    </location>
</feature>
<name>A0A0G2GAK9_PHACM</name>
<dbReference type="Gene3D" id="2.30.29.30">
    <property type="entry name" value="Pleckstrin-homology domain (PH domain)/Phosphotyrosine-binding domain (PTB)"/>
    <property type="match status" value="1"/>
</dbReference>
<dbReference type="GO" id="GO:0006368">
    <property type="term" value="P:transcription elongation by RNA polymerase II"/>
    <property type="evidence" value="ECO:0007669"/>
    <property type="project" value="TreeGrafter"/>
</dbReference>
<reference evidence="18 19" key="2">
    <citation type="submission" date="2015-05" db="EMBL/GenBank/DDBJ databases">
        <authorList>
            <person name="Morales-Cruz A."/>
            <person name="Amrine K.C."/>
            <person name="Cantu D."/>
        </authorList>
    </citation>
    <scope>NUCLEOTIDE SEQUENCE [LARGE SCALE GENOMIC DNA]</scope>
    <source>
        <strain evidence="18">UCRPC4</strain>
    </source>
</reference>
<dbReference type="SMART" id="SM01285">
    <property type="entry name" value="FACT-Spt16_Nlob"/>
    <property type="match status" value="1"/>
</dbReference>
<comment type="similarity">
    <text evidence="1 12">Belongs to the peptidase M24 family. SPT16 subfamily.</text>
</comment>
<dbReference type="Gene3D" id="2.30.29.210">
    <property type="entry name" value="FACT complex subunit Spt16p/Cdc68p"/>
    <property type="match status" value="1"/>
</dbReference>
<dbReference type="InterPro" id="IPR029149">
    <property type="entry name" value="Creatin/AminoP/Spt16_N"/>
</dbReference>
<dbReference type="InterPro" id="IPR000994">
    <property type="entry name" value="Pept_M24"/>
</dbReference>
<keyword evidence="2 12" id="KW-0158">Chromosome</keyword>
<evidence type="ECO:0000256" key="4">
    <source>
        <dbReference type="ARBA" id="ARBA00022763"/>
    </source>
</evidence>
<dbReference type="Pfam" id="PF14826">
    <property type="entry name" value="FACT-Spt16_Nlob"/>
    <property type="match status" value="1"/>
</dbReference>
<keyword evidence="7 12" id="KW-0804">Transcription</keyword>
<dbReference type="InterPro" id="IPR013953">
    <property type="entry name" value="FACT_SPT16_M"/>
</dbReference>
<feature type="domain" description="FACT complex subunit SPT16 N-terminal lobe" evidence="15">
    <location>
        <begin position="7"/>
        <end position="168"/>
    </location>
</feature>
<comment type="caution">
    <text evidence="18">The sequence shown here is derived from an EMBL/GenBank/DDBJ whole genome shotgun (WGS) entry which is preliminary data.</text>
</comment>
<dbReference type="OrthoDB" id="10251642at2759"/>
<dbReference type="GO" id="GO:0031491">
    <property type="term" value="F:nucleosome binding"/>
    <property type="evidence" value="ECO:0007669"/>
    <property type="project" value="TreeGrafter"/>
</dbReference>
<dbReference type="Pfam" id="PF08512">
    <property type="entry name" value="Rttp106-like_middle"/>
    <property type="match status" value="1"/>
</dbReference>
<feature type="compositionally biased region" description="Basic and acidic residues" evidence="14">
    <location>
        <begin position="1001"/>
        <end position="1015"/>
    </location>
</feature>
<evidence type="ECO:0000256" key="9">
    <source>
        <dbReference type="ARBA" id="ARBA00023242"/>
    </source>
</evidence>
<dbReference type="GO" id="GO:0034728">
    <property type="term" value="P:nucleosome organization"/>
    <property type="evidence" value="ECO:0007669"/>
    <property type="project" value="UniProtKB-ARBA"/>
</dbReference>
<reference evidence="18 19" key="1">
    <citation type="submission" date="2015-05" db="EMBL/GenBank/DDBJ databases">
        <title>Distinctive expansion of gene families associated with plant cell wall degradation and secondary metabolism in the genomes of grapevine trunk pathogens.</title>
        <authorList>
            <person name="Lawrence D.P."/>
            <person name="Travadon R."/>
            <person name="Rolshausen P.E."/>
            <person name="Baumgartner K."/>
        </authorList>
    </citation>
    <scope>NUCLEOTIDE SEQUENCE [LARGE SCALE GENOMIC DNA]</scope>
    <source>
        <strain evidence="18">UCRPC4</strain>
    </source>
</reference>
<dbReference type="InterPro" id="IPR036005">
    <property type="entry name" value="Creatinase/aminopeptidase-like"/>
</dbReference>
<evidence type="ECO:0000256" key="11">
    <source>
        <dbReference type="ARBA" id="ARBA00065209"/>
    </source>
</evidence>
<dbReference type="PANTHER" id="PTHR13980">
    <property type="entry name" value="CDC68 RELATED"/>
    <property type="match status" value="1"/>
</dbReference>
<dbReference type="FunFam" id="2.30.29.150:FF:000002">
    <property type="entry name" value="FACT complex subunit SPT16"/>
    <property type="match status" value="1"/>
</dbReference>
<evidence type="ECO:0000256" key="10">
    <source>
        <dbReference type="ARBA" id="ARBA00025370"/>
    </source>
</evidence>
<dbReference type="GO" id="GO:0010468">
    <property type="term" value="P:regulation of gene expression"/>
    <property type="evidence" value="ECO:0007669"/>
    <property type="project" value="UniProtKB-ARBA"/>
</dbReference>